<organism evidence="1 2">
    <name type="scientific">Defluviicoccus vanus</name>
    <dbReference type="NCBI Taxonomy" id="111831"/>
    <lineage>
        <taxon>Bacteria</taxon>
        <taxon>Pseudomonadati</taxon>
        <taxon>Pseudomonadota</taxon>
        <taxon>Alphaproteobacteria</taxon>
        <taxon>Rhodospirillales</taxon>
        <taxon>Rhodospirillaceae</taxon>
        <taxon>Defluviicoccus</taxon>
    </lineage>
</organism>
<dbReference type="RefSeq" id="WP_190261425.1">
    <property type="nucleotide sequence ID" value="NZ_CP053923.1"/>
</dbReference>
<keyword evidence="2" id="KW-1185">Reference proteome</keyword>
<sequence>MLAYIGALPLSLLKYHATSEWRAYRARRGERMSFSRPMRQLRIALRIVPRLAVLVVGLNICMAGCSNGSRVTPGYVNPGAWEFARGVMAKGPLLVRVAGTPYAAPRQVIDARIEHSMQQALTWYANPRFSTDPASAVGGSFFVSLIFNTGYVGASQCALQSDAGGTPQSQGAIQLSAAFCDGEELLATAAGSLPQSTGVDDPAFALLLGEVTRSLFLSPPLHPWPRGIGIGL</sequence>
<dbReference type="KEGG" id="dvn:HQ394_18680"/>
<evidence type="ECO:0000313" key="2">
    <source>
        <dbReference type="Proteomes" id="UP000516369"/>
    </source>
</evidence>
<evidence type="ECO:0000313" key="1">
    <source>
        <dbReference type="EMBL" id="QNT70965.1"/>
    </source>
</evidence>
<dbReference type="AlphaFoldDB" id="A0A7H1N5H9"/>
<protein>
    <submittedName>
        <fullName evidence="1">Uncharacterized protein</fullName>
    </submittedName>
</protein>
<gene>
    <name evidence="1" type="ORF">HQ394_18680</name>
</gene>
<name>A0A7H1N5H9_9PROT</name>
<dbReference type="Proteomes" id="UP000516369">
    <property type="component" value="Chromosome"/>
</dbReference>
<proteinExistence type="predicted"/>
<reference evidence="1 2" key="1">
    <citation type="submission" date="2020-05" db="EMBL/GenBank/DDBJ databases">
        <title>Complete closed genome sequence of Defluviicoccus vanus.</title>
        <authorList>
            <person name="Bessarab I."/>
            <person name="Arumugam K."/>
            <person name="Maszenan A.M."/>
            <person name="Seviour R.J."/>
            <person name="Williams R.B."/>
        </authorList>
    </citation>
    <scope>NUCLEOTIDE SEQUENCE [LARGE SCALE GENOMIC DNA]</scope>
    <source>
        <strain evidence="1 2">Ben 114</strain>
    </source>
</reference>
<dbReference type="EMBL" id="CP053923">
    <property type="protein sequence ID" value="QNT70965.1"/>
    <property type="molecule type" value="Genomic_DNA"/>
</dbReference>
<accession>A0A7H1N5H9</accession>